<dbReference type="FunFam" id="3.30.1490.20:FF:000003">
    <property type="entry name" value="acetyl-CoA carboxylase isoform X1"/>
    <property type="match status" value="1"/>
</dbReference>
<proteinExistence type="predicted"/>
<dbReference type="Gene3D" id="3.30.470.20">
    <property type="entry name" value="ATP-grasp fold, B domain"/>
    <property type="match status" value="1"/>
</dbReference>
<dbReference type="NCBIfam" id="NF006367">
    <property type="entry name" value="PRK08591.1"/>
    <property type="match status" value="1"/>
</dbReference>
<dbReference type="KEGG" id="ttk:TST_1365"/>
<reference evidence="10" key="1">
    <citation type="journal article" date="2018" name="Science">
        <title>A primordial and reversible TCA cycle in a facultatively chemolithoautotrophic thermophile.</title>
        <authorList>
            <person name="Nunoura T."/>
            <person name="Chikaraishi Y."/>
            <person name="Izaki R."/>
            <person name="Suwa T."/>
            <person name="Sato T."/>
            <person name="Harada T."/>
            <person name="Mori K."/>
            <person name="Kato Y."/>
            <person name="Miyazaki M."/>
            <person name="Shimamura S."/>
            <person name="Yanagawa K."/>
            <person name="Shuto A."/>
            <person name="Ohkouchi N."/>
            <person name="Fujita N."/>
            <person name="Takaki Y."/>
            <person name="Atomi H."/>
            <person name="Takai K."/>
        </authorList>
    </citation>
    <scope>NUCLEOTIDE SEQUENCE [LARGE SCALE GENOMIC DNA]</scope>
    <source>
        <strain evidence="10">DSM 17441 / JCM 13301 / NBRC 103674 / ABI70S6</strain>
    </source>
</reference>
<dbReference type="Pfam" id="PF00289">
    <property type="entry name" value="Biotin_carb_N"/>
    <property type="match status" value="1"/>
</dbReference>
<dbReference type="GO" id="GO:0005524">
    <property type="term" value="F:ATP binding"/>
    <property type="evidence" value="ECO:0007669"/>
    <property type="project" value="UniProtKB-UniRule"/>
</dbReference>
<dbReference type="NCBIfam" id="TIGR00514">
    <property type="entry name" value="accC"/>
    <property type="match status" value="1"/>
</dbReference>
<dbReference type="EC" id="6.3.4.14" evidence="9"/>
<feature type="domain" description="Biotin carboxylation" evidence="8">
    <location>
        <begin position="1"/>
        <end position="445"/>
    </location>
</feature>
<evidence type="ECO:0000313" key="10">
    <source>
        <dbReference type="Proteomes" id="UP000063234"/>
    </source>
</evidence>
<gene>
    <name evidence="9" type="ORF">TST_1365</name>
</gene>
<dbReference type="InterPro" id="IPR016185">
    <property type="entry name" value="PreATP-grasp_dom_sf"/>
</dbReference>
<dbReference type="Proteomes" id="UP000063234">
    <property type="component" value="Chromosome"/>
</dbReference>
<feature type="domain" description="ATP-grasp" evidence="7">
    <location>
        <begin position="120"/>
        <end position="316"/>
    </location>
</feature>
<evidence type="ECO:0000256" key="4">
    <source>
        <dbReference type="ARBA" id="ARBA00022842"/>
    </source>
</evidence>
<keyword evidence="4" id="KW-0460">Magnesium</keyword>
<dbReference type="PANTHER" id="PTHR18866:SF33">
    <property type="entry name" value="METHYLCROTONOYL-COA CARBOXYLASE SUBUNIT ALPHA, MITOCHONDRIAL-RELATED"/>
    <property type="match status" value="1"/>
</dbReference>
<dbReference type="InterPro" id="IPR005481">
    <property type="entry name" value="BC-like_N"/>
</dbReference>
<evidence type="ECO:0000256" key="6">
    <source>
        <dbReference type="PROSITE-ProRule" id="PRU00409"/>
    </source>
</evidence>
<dbReference type="PROSITE" id="PS50975">
    <property type="entry name" value="ATP_GRASP"/>
    <property type="match status" value="1"/>
</dbReference>
<dbReference type="EMBL" id="AP013035">
    <property type="protein sequence ID" value="BAT72152.1"/>
    <property type="molecule type" value="Genomic_DNA"/>
</dbReference>
<dbReference type="SUPFAM" id="SSF52440">
    <property type="entry name" value="PreATP-grasp domain"/>
    <property type="match status" value="1"/>
</dbReference>
<dbReference type="SUPFAM" id="SSF51246">
    <property type="entry name" value="Rudiment single hybrid motif"/>
    <property type="match status" value="1"/>
</dbReference>
<evidence type="ECO:0000259" key="7">
    <source>
        <dbReference type="PROSITE" id="PS50975"/>
    </source>
</evidence>
<dbReference type="AlphaFoldDB" id="A0A0S3QUY7"/>
<sequence>MFKKVLIANRSEIAVRIIRACKEMGIKTVAVFSEVDRDALHVRMADEAYCIGPAPARESYLRIDKIIDVAKRSGAEAIHPGYGFLAENAEFAEACEREGIVFIGPPKDSIVAMGSKTVARQTAMKAGVPVIPGTLEPLSDEEIFQKAKEIGFPIMLKAVAGGGGKGMRLVNNEEELESAVRLARSEAKGAFGDDSLYIEKYIENPRHVEMQILVDKEGNGVYLGERECSIQRRHQKVIEETPSVIMDEDLRRRMGEAALKVAKAAGYYSAGTVEFLVDKDRNFYFLEVNTRLQVEHPVTEMVTGIDIVKEMIKIAADEKLSFTQKDVRMEGAAMEFRVYAEDPFNNFMPTPGKITGYRVPGGPGIRIDSGVYEGAVVPMEYDPIVAKLIVWGKDRNEVISRSRRALREFVVRGIRTTIPFHLMVLDDERFVKGEFDTTFVASVIDRLGKGSKEGLELALALAAIAEEEKETGVQKECKEARAFDPWKFFGRKMLMRTCWW</sequence>
<keyword evidence="10" id="KW-1185">Reference proteome</keyword>
<dbReference type="InterPro" id="IPR011764">
    <property type="entry name" value="Biotin_carboxylation_dom"/>
</dbReference>
<dbReference type="InterPro" id="IPR005479">
    <property type="entry name" value="CPAse_ATP-bd"/>
</dbReference>
<dbReference type="STRING" id="1298851.TST_1365"/>
<dbReference type="GO" id="GO:0046872">
    <property type="term" value="F:metal ion binding"/>
    <property type="evidence" value="ECO:0007669"/>
    <property type="project" value="InterPro"/>
</dbReference>
<dbReference type="RefSeq" id="WP_070098525.1">
    <property type="nucleotide sequence ID" value="NZ_AP013035.1"/>
</dbReference>
<dbReference type="SUPFAM" id="SSF56059">
    <property type="entry name" value="Glutathione synthetase ATP-binding domain-like"/>
    <property type="match status" value="1"/>
</dbReference>
<evidence type="ECO:0000256" key="1">
    <source>
        <dbReference type="ARBA" id="ARBA00022598"/>
    </source>
</evidence>
<evidence type="ECO:0000256" key="2">
    <source>
        <dbReference type="ARBA" id="ARBA00022741"/>
    </source>
</evidence>
<dbReference type="InterPro" id="IPR005482">
    <property type="entry name" value="Biotin_COase_C"/>
</dbReference>
<dbReference type="Pfam" id="PF02786">
    <property type="entry name" value="CPSase_L_D2"/>
    <property type="match status" value="1"/>
</dbReference>
<dbReference type="PROSITE" id="PS50979">
    <property type="entry name" value="BC"/>
    <property type="match status" value="1"/>
</dbReference>
<dbReference type="SMART" id="SM00878">
    <property type="entry name" value="Biotin_carb_C"/>
    <property type="match status" value="1"/>
</dbReference>
<evidence type="ECO:0000313" key="9">
    <source>
        <dbReference type="EMBL" id="BAT72152.1"/>
    </source>
</evidence>
<dbReference type="InterPro" id="IPR011054">
    <property type="entry name" value="Rudment_hybrid_motif"/>
</dbReference>
<evidence type="ECO:0000256" key="5">
    <source>
        <dbReference type="ARBA" id="ARBA00023267"/>
    </source>
</evidence>
<name>A0A0S3QUY7_THET7</name>
<dbReference type="Pfam" id="PF02785">
    <property type="entry name" value="Biotin_carb_C"/>
    <property type="match status" value="1"/>
</dbReference>
<evidence type="ECO:0000256" key="3">
    <source>
        <dbReference type="ARBA" id="ARBA00022840"/>
    </source>
</evidence>
<keyword evidence="5" id="KW-0092">Biotin</keyword>
<dbReference type="OrthoDB" id="9807469at2"/>
<keyword evidence="1 9" id="KW-0436">Ligase</keyword>
<dbReference type="PANTHER" id="PTHR18866">
    <property type="entry name" value="CARBOXYLASE:PYRUVATE/ACETYL-COA/PROPIONYL-COA CARBOXYLASE"/>
    <property type="match status" value="1"/>
</dbReference>
<dbReference type="InterPro" id="IPR050856">
    <property type="entry name" value="Biotin_carboxylase_complex"/>
</dbReference>
<dbReference type="InterPro" id="IPR011761">
    <property type="entry name" value="ATP-grasp"/>
</dbReference>
<dbReference type="PATRIC" id="fig|1298851.3.peg.1440"/>
<accession>A0A0S3QUY7</accession>
<dbReference type="GO" id="GO:0004075">
    <property type="term" value="F:biotin carboxylase activity"/>
    <property type="evidence" value="ECO:0007669"/>
    <property type="project" value="UniProtKB-EC"/>
</dbReference>
<protein>
    <submittedName>
        <fullName evidence="9">Acetyl-CoA carboxylase, biotin carboxylase subunit</fullName>
        <ecNumber evidence="9">6.3.4.14</ecNumber>
        <ecNumber evidence="9">6.4.1.2</ecNumber>
    </submittedName>
</protein>
<dbReference type="InterPro" id="IPR004549">
    <property type="entry name" value="Acetyl_CoA_COase_biotin_COase"/>
</dbReference>
<dbReference type="PROSITE" id="PS00867">
    <property type="entry name" value="CPSASE_2"/>
    <property type="match status" value="1"/>
</dbReference>
<organism evidence="9 10">
    <name type="scientific">Thermosulfidibacter takaii (strain DSM 17441 / JCM 13301 / NBRC 103674 / ABI70S6)</name>
    <dbReference type="NCBI Taxonomy" id="1298851"/>
    <lineage>
        <taxon>Bacteria</taxon>
        <taxon>Pseudomonadati</taxon>
        <taxon>Thermosulfidibacterota</taxon>
        <taxon>Thermosulfidibacteria</taxon>
        <taxon>Thermosulfidibacterales</taxon>
        <taxon>Thermosulfidibacteraceae</taxon>
    </lineage>
</organism>
<dbReference type="FunFam" id="3.30.470.20:FF:000028">
    <property type="entry name" value="Methylcrotonoyl-CoA carboxylase subunit alpha, mitochondrial"/>
    <property type="match status" value="1"/>
</dbReference>
<keyword evidence="2 6" id="KW-0547">Nucleotide-binding</keyword>
<dbReference type="FunFam" id="3.40.50.20:FF:000010">
    <property type="entry name" value="Propionyl-CoA carboxylase subunit alpha"/>
    <property type="match status" value="1"/>
</dbReference>
<dbReference type="GO" id="GO:0003989">
    <property type="term" value="F:acetyl-CoA carboxylase activity"/>
    <property type="evidence" value="ECO:0007669"/>
    <property type="project" value="UniProtKB-EC"/>
</dbReference>
<dbReference type="EC" id="6.4.1.2" evidence="9"/>
<evidence type="ECO:0000259" key="8">
    <source>
        <dbReference type="PROSITE" id="PS50979"/>
    </source>
</evidence>
<keyword evidence="3 6" id="KW-0067">ATP-binding</keyword>